<feature type="signal peptide" evidence="1">
    <location>
        <begin position="1"/>
        <end position="20"/>
    </location>
</feature>
<feature type="chain" id="PRO_5008628127" evidence="1">
    <location>
        <begin position="21"/>
        <end position="115"/>
    </location>
</feature>
<dbReference type="STRING" id="1296096.A0A1B9HT87"/>
<evidence type="ECO:0000313" key="4">
    <source>
        <dbReference type="Proteomes" id="UP000094020"/>
    </source>
</evidence>
<organism evidence="2">
    <name type="scientific">Kwoniella pini CBS 10737</name>
    <dbReference type="NCBI Taxonomy" id="1296096"/>
    <lineage>
        <taxon>Eukaryota</taxon>
        <taxon>Fungi</taxon>
        <taxon>Dikarya</taxon>
        <taxon>Basidiomycota</taxon>
        <taxon>Agaricomycotina</taxon>
        <taxon>Tremellomycetes</taxon>
        <taxon>Tremellales</taxon>
        <taxon>Cryptococcaceae</taxon>
        <taxon>Kwoniella</taxon>
    </lineage>
</organism>
<dbReference type="KEGG" id="kpin:30175701"/>
<dbReference type="RefSeq" id="XP_019007698.1">
    <property type="nucleotide sequence ID" value="XM_019159026.1"/>
</dbReference>
<name>A0A1B9HT87_9TREE</name>
<reference evidence="3" key="4">
    <citation type="submission" date="2024-02" db="EMBL/GenBank/DDBJ databases">
        <title>Comparative genomics of Cryptococcus and Kwoniella reveals pathogenesis evolution and contrasting modes of karyotype evolution via chromosome fusion or intercentromeric recombination.</title>
        <authorList>
            <person name="Coelho M.A."/>
            <person name="David-Palma M."/>
            <person name="Shea T."/>
            <person name="Bowers K."/>
            <person name="McGinley-Smith S."/>
            <person name="Mohammad A.W."/>
            <person name="Gnirke A."/>
            <person name="Yurkov A.M."/>
            <person name="Nowrousian M."/>
            <person name="Sun S."/>
            <person name="Cuomo C.A."/>
            <person name="Heitman J."/>
        </authorList>
    </citation>
    <scope>NUCLEOTIDE SEQUENCE</scope>
    <source>
        <strain evidence="3">CBS 10737</strain>
    </source>
</reference>
<proteinExistence type="predicted"/>
<sequence length="115" mass="12740">MRCFNLTFVFIALFVQLVAADNYANFFSDTECNEDGSIGFDMTNPGCFAQAGRRSVYIPNDGFADQYCLVITYDTQVCNCQNRGYVFTATGFCAVLEEGIQSYRFISGSCASNNC</sequence>
<dbReference type="Proteomes" id="UP000094020">
    <property type="component" value="Chromosome 9"/>
</dbReference>
<dbReference type="GeneID" id="30175701"/>
<dbReference type="OrthoDB" id="2863306at2759"/>
<gene>
    <name evidence="2" type="ORF">I206_07332</name>
    <name evidence="3" type="ORF">I206_106781</name>
</gene>
<protein>
    <submittedName>
        <fullName evidence="2">Uncharacterized protein</fullName>
    </submittedName>
</protein>
<evidence type="ECO:0000313" key="2">
    <source>
        <dbReference type="EMBL" id="OCF46479.1"/>
    </source>
</evidence>
<reference evidence="2" key="1">
    <citation type="submission" date="2013-07" db="EMBL/GenBank/DDBJ databases">
        <title>The Genome Sequence of Cryptococcus pinus CBS10737.</title>
        <authorList>
            <consortium name="The Broad Institute Genome Sequencing Platform"/>
            <person name="Cuomo C."/>
            <person name="Litvintseva A."/>
            <person name="Chen Y."/>
            <person name="Heitman J."/>
            <person name="Sun S."/>
            <person name="Springer D."/>
            <person name="Dromer F."/>
            <person name="Young S.K."/>
            <person name="Zeng Q."/>
            <person name="Gargeya S."/>
            <person name="Fitzgerald M."/>
            <person name="Abouelleil A."/>
            <person name="Alvarado L."/>
            <person name="Berlin A.M."/>
            <person name="Chapman S.B."/>
            <person name="Dewar J."/>
            <person name="Goldberg J."/>
            <person name="Griggs A."/>
            <person name="Gujja S."/>
            <person name="Hansen M."/>
            <person name="Howarth C."/>
            <person name="Imamovic A."/>
            <person name="Larimer J."/>
            <person name="McCowan C."/>
            <person name="Murphy C."/>
            <person name="Pearson M."/>
            <person name="Priest M."/>
            <person name="Roberts A."/>
            <person name="Saif S."/>
            <person name="Shea T."/>
            <person name="Sykes S."/>
            <person name="Wortman J."/>
            <person name="Nusbaum C."/>
            <person name="Birren B."/>
        </authorList>
    </citation>
    <scope>NUCLEOTIDE SEQUENCE [LARGE SCALE GENOMIC DNA]</scope>
    <source>
        <strain evidence="2">CBS 10737</strain>
    </source>
</reference>
<evidence type="ECO:0000256" key="1">
    <source>
        <dbReference type="SAM" id="SignalP"/>
    </source>
</evidence>
<keyword evidence="4" id="KW-1185">Reference proteome</keyword>
<reference evidence="3" key="2">
    <citation type="submission" date="2013-07" db="EMBL/GenBank/DDBJ databases">
        <authorList>
            <consortium name="The Broad Institute Genome Sequencing Platform"/>
            <person name="Cuomo C."/>
            <person name="Litvintseva A."/>
            <person name="Chen Y."/>
            <person name="Heitman J."/>
            <person name="Sun S."/>
            <person name="Springer D."/>
            <person name="Dromer F."/>
            <person name="Young S.K."/>
            <person name="Zeng Q."/>
            <person name="Gargeya S."/>
            <person name="Fitzgerald M."/>
            <person name="Abouelleil A."/>
            <person name="Alvarado L."/>
            <person name="Berlin A.M."/>
            <person name="Chapman S.B."/>
            <person name="Dewar J."/>
            <person name="Goldberg J."/>
            <person name="Griggs A."/>
            <person name="Gujja S."/>
            <person name="Hansen M."/>
            <person name="Howarth C."/>
            <person name="Imamovic A."/>
            <person name="Larimer J."/>
            <person name="McCowan C."/>
            <person name="Murphy C."/>
            <person name="Pearson M."/>
            <person name="Priest M."/>
            <person name="Roberts A."/>
            <person name="Saif S."/>
            <person name="Shea T."/>
            <person name="Sykes S."/>
            <person name="Wortman J."/>
            <person name="Nusbaum C."/>
            <person name="Birren B."/>
        </authorList>
    </citation>
    <scope>NUCLEOTIDE SEQUENCE</scope>
    <source>
        <strain evidence="3">CBS 10737</strain>
    </source>
</reference>
<dbReference type="AlphaFoldDB" id="A0A1B9HT87"/>
<keyword evidence="1" id="KW-0732">Signal</keyword>
<dbReference type="EMBL" id="KI894016">
    <property type="protein sequence ID" value="OCF46479.1"/>
    <property type="molecule type" value="Genomic_DNA"/>
</dbReference>
<dbReference type="EMBL" id="CP144527">
    <property type="protein sequence ID" value="WWC72817.1"/>
    <property type="molecule type" value="Genomic_DNA"/>
</dbReference>
<accession>A0A1B9HT87</accession>
<reference evidence="2" key="3">
    <citation type="submission" date="2016-07" db="EMBL/GenBank/DDBJ databases">
        <title>Evolution of pathogenesis and genome organization in the Tremellales.</title>
        <authorList>
            <person name="Cuomo C."/>
            <person name="Litvintseva A."/>
            <person name="Heitman J."/>
            <person name="Chen Y."/>
            <person name="Sun S."/>
            <person name="Springer D."/>
            <person name="Dromer F."/>
            <person name="Young S."/>
            <person name="Zeng Q."/>
            <person name="Chapman S."/>
            <person name="Gujja S."/>
            <person name="Saif S."/>
            <person name="Birren B."/>
        </authorList>
    </citation>
    <scope>NUCLEOTIDE SEQUENCE</scope>
    <source>
        <strain evidence="2">CBS 10737</strain>
    </source>
</reference>
<evidence type="ECO:0000313" key="3">
    <source>
        <dbReference type="EMBL" id="WWC72817.1"/>
    </source>
</evidence>